<gene>
    <name evidence="2" type="ORF">mPipKuh1_009845</name>
</gene>
<reference evidence="2 3" key="1">
    <citation type="journal article" date="2020" name="Nature">
        <title>Six reference-quality genomes reveal evolution of bat adaptations.</title>
        <authorList>
            <person name="Jebb D."/>
            <person name="Huang Z."/>
            <person name="Pippel M."/>
            <person name="Hughes G.M."/>
            <person name="Lavrichenko K."/>
            <person name="Devanna P."/>
            <person name="Winkler S."/>
            <person name="Jermiin L.S."/>
            <person name="Skirmuntt E.C."/>
            <person name="Katzourakis A."/>
            <person name="Burkitt-Gray L."/>
            <person name="Ray D.A."/>
            <person name="Sullivan K.A.M."/>
            <person name="Roscito J.G."/>
            <person name="Kirilenko B.M."/>
            <person name="Davalos L.M."/>
            <person name="Corthals A.P."/>
            <person name="Power M.L."/>
            <person name="Jones G."/>
            <person name="Ransome R.D."/>
            <person name="Dechmann D.K.N."/>
            <person name="Locatelli A.G."/>
            <person name="Puechmaille S.J."/>
            <person name="Fedrigo O."/>
            <person name="Jarvis E.D."/>
            <person name="Hiller M."/>
            <person name="Vernes S.C."/>
            <person name="Myers E.W."/>
            <person name="Teeling E.C."/>
        </authorList>
    </citation>
    <scope>NUCLEOTIDE SEQUENCE [LARGE SCALE GENOMIC DNA]</scope>
    <source>
        <strain evidence="2">MPipKuh1</strain>
        <tissue evidence="2">Flight muscle</tissue>
    </source>
</reference>
<dbReference type="Proteomes" id="UP000558488">
    <property type="component" value="Unassembled WGS sequence"/>
</dbReference>
<feature type="signal peptide" evidence="1">
    <location>
        <begin position="1"/>
        <end position="20"/>
    </location>
</feature>
<organism evidence="2 3">
    <name type="scientific">Pipistrellus kuhlii</name>
    <name type="common">Kuhl's pipistrelle</name>
    <dbReference type="NCBI Taxonomy" id="59472"/>
    <lineage>
        <taxon>Eukaryota</taxon>
        <taxon>Metazoa</taxon>
        <taxon>Chordata</taxon>
        <taxon>Craniata</taxon>
        <taxon>Vertebrata</taxon>
        <taxon>Euteleostomi</taxon>
        <taxon>Mammalia</taxon>
        <taxon>Eutheria</taxon>
        <taxon>Laurasiatheria</taxon>
        <taxon>Chiroptera</taxon>
        <taxon>Yangochiroptera</taxon>
        <taxon>Vespertilionidae</taxon>
        <taxon>Pipistrellus</taxon>
    </lineage>
</organism>
<sequence length="135" mass="15505">MGILYLLLLSIYMKIEFGSGNCVCISCQRFSIKLNTCLSSAHILKHNMKIDRMAEQWNDHPDDHLEDHLRPHYDTHWHLASQGRCDAIDWGPSHHPMIALQGEAQATGWWSYQSGCSTIVPKRETQATCRLLWVS</sequence>
<name>A0A7J7YXR5_PIPKU</name>
<evidence type="ECO:0000313" key="2">
    <source>
        <dbReference type="EMBL" id="KAF6366426.1"/>
    </source>
</evidence>
<keyword evidence="3" id="KW-1185">Reference proteome</keyword>
<keyword evidence="1" id="KW-0732">Signal</keyword>
<proteinExistence type="predicted"/>
<comment type="caution">
    <text evidence="2">The sequence shown here is derived from an EMBL/GenBank/DDBJ whole genome shotgun (WGS) entry which is preliminary data.</text>
</comment>
<accession>A0A7J7YXR5</accession>
<dbReference type="EMBL" id="JACAGB010000004">
    <property type="protein sequence ID" value="KAF6366426.1"/>
    <property type="molecule type" value="Genomic_DNA"/>
</dbReference>
<feature type="chain" id="PRO_5029531567" evidence="1">
    <location>
        <begin position="21"/>
        <end position="135"/>
    </location>
</feature>
<dbReference type="AlphaFoldDB" id="A0A7J7YXR5"/>
<evidence type="ECO:0000313" key="3">
    <source>
        <dbReference type="Proteomes" id="UP000558488"/>
    </source>
</evidence>
<evidence type="ECO:0000256" key="1">
    <source>
        <dbReference type="SAM" id="SignalP"/>
    </source>
</evidence>
<protein>
    <submittedName>
        <fullName evidence="2">Uncharacterized protein</fullName>
    </submittedName>
</protein>